<dbReference type="Gene3D" id="1.10.260.40">
    <property type="entry name" value="lambda repressor-like DNA-binding domains"/>
    <property type="match status" value="1"/>
</dbReference>
<dbReference type="PROSITE" id="PS50943">
    <property type="entry name" value="HTH_CROC1"/>
    <property type="match status" value="1"/>
</dbReference>
<dbReference type="CDD" id="cd00093">
    <property type="entry name" value="HTH_XRE"/>
    <property type="match status" value="1"/>
</dbReference>
<dbReference type="InterPro" id="IPR001387">
    <property type="entry name" value="Cro/C1-type_HTH"/>
</dbReference>
<dbReference type="EMBL" id="FNPH01000003">
    <property type="protein sequence ID" value="SDY75915.1"/>
    <property type="molecule type" value="Genomic_DNA"/>
</dbReference>
<dbReference type="STRING" id="405436.SAMN05444365_103376"/>
<organism evidence="2 3">
    <name type="scientific">Micromonospora pattaloongensis</name>
    <dbReference type="NCBI Taxonomy" id="405436"/>
    <lineage>
        <taxon>Bacteria</taxon>
        <taxon>Bacillati</taxon>
        <taxon>Actinomycetota</taxon>
        <taxon>Actinomycetes</taxon>
        <taxon>Micromonosporales</taxon>
        <taxon>Micromonosporaceae</taxon>
        <taxon>Micromonospora</taxon>
    </lineage>
</organism>
<evidence type="ECO:0000313" key="3">
    <source>
        <dbReference type="Proteomes" id="UP000242415"/>
    </source>
</evidence>
<name>A0A1H3MIK1_9ACTN</name>
<dbReference type="AlphaFoldDB" id="A0A1H3MIK1"/>
<reference evidence="3" key="1">
    <citation type="submission" date="2016-10" db="EMBL/GenBank/DDBJ databases">
        <authorList>
            <person name="Varghese N."/>
            <person name="Submissions S."/>
        </authorList>
    </citation>
    <scope>NUCLEOTIDE SEQUENCE [LARGE SCALE GENOMIC DNA]</scope>
    <source>
        <strain evidence="3">DSM 45245</strain>
    </source>
</reference>
<evidence type="ECO:0000313" key="2">
    <source>
        <dbReference type="EMBL" id="SDY75915.1"/>
    </source>
</evidence>
<dbReference type="SUPFAM" id="SSF47413">
    <property type="entry name" value="lambda repressor-like DNA-binding domains"/>
    <property type="match status" value="1"/>
</dbReference>
<accession>A0A1H3MIK1</accession>
<dbReference type="SMART" id="SM00530">
    <property type="entry name" value="HTH_XRE"/>
    <property type="match status" value="1"/>
</dbReference>
<proteinExistence type="predicted"/>
<sequence>MRSPRRIPERHIYDCAVYRSNGHANNPRVTTSRLTTLVATTLRRQREALELTQAQLAARAGTSQAAIARIERGDREPSLRMLERLLMAMDVQLTVGLEPLDAQLDAAIAELAAASVSDRIAEAGIDKLLDAFPAIPFVLDGATAALLQGAPLPVDAVQMALTWPYADRLTDWLTAKYAHRWNEKWQEFGYLALDPAEPGAHRWQTMVGELRARFGDALPEHIEVRHGGRSYPVVPLTEVEIADVGAAALLDRYRRQRGGSPG</sequence>
<dbReference type="InterPro" id="IPR010982">
    <property type="entry name" value="Lambda_DNA-bd_dom_sf"/>
</dbReference>
<evidence type="ECO:0000259" key="1">
    <source>
        <dbReference type="PROSITE" id="PS50943"/>
    </source>
</evidence>
<dbReference type="Proteomes" id="UP000242415">
    <property type="component" value="Unassembled WGS sequence"/>
</dbReference>
<dbReference type="GO" id="GO:0003677">
    <property type="term" value="F:DNA binding"/>
    <property type="evidence" value="ECO:0007669"/>
    <property type="project" value="InterPro"/>
</dbReference>
<gene>
    <name evidence="2" type="ORF">SAMN05444365_103376</name>
</gene>
<feature type="domain" description="HTH cro/C1-type" evidence="1">
    <location>
        <begin position="42"/>
        <end position="97"/>
    </location>
</feature>
<protein>
    <submittedName>
        <fullName evidence="2">Helix-turn-helix</fullName>
    </submittedName>
</protein>
<dbReference type="Pfam" id="PF01381">
    <property type="entry name" value="HTH_3"/>
    <property type="match status" value="1"/>
</dbReference>
<keyword evidence="3" id="KW-1185">Reference proteome</keyword>